<dbReference type="Gene3D" id="1.10.230.10">
    <property type="entry name" value="Cytochrome P450-Terp, domain 2"/>
    <property type="match status" value="1"/>
</dbReference>
<dbReference type="GO" id="GO:0006099">
    <property type="term" value="P:tricarboxylic acid cycle"/>
    <property type="evidence" value="ECO:0007669"/>
    <property type="project" value="InterPro"/>
</dbReference>
<sequence length="481" mass="53764">MAVILVHFIHAWKRLLYSYLALAVTYYHKALGRTAVGPAHGSLSVTDNRTKRTYHLPIVHNAVRALDFRQITAAQPGADFVDYVDSGLRIIDKGYLNTACMESSITLIDGKRGYIQYRNHSIEDLFEHNDYEEVIHLLIWGKLPTATQKQTLRRKLAMEMKPHQCVIDVIQAFPADSLTFPMILAALSAYASVDEGTRATHSKGEPQYLGRPQAVDKAVIRTLAILATTVALVYCHKRGRAFQPPHPEGSFIGNVLLMMGVVEPNRQKQPPKPNRKIEACFQRLWILYADHEMTNSTAAFLHAASTLTDPLSCCVTGIVSAYGPLHGGAIDIAYQEFEKVGIPANVPTLIAAVKAKKQRLFGYGHRIYKVVDPRTKFIRRLMDEHKDQLRANPLLQVALEIDRVASEDAYFTSRNLKANADLYGCFLYTALGFETDIIIALASLSRTPGVLAHWREAMGQTPTLWRPQQIFTGTVEPAESE</sequence>
<dbReference type="PROSITE" id="PS00480">
    <property type="entry name" value="CITRATE_SYNTHASE"/>
    <property type="match status" value="1"/>
</dbReference>
<evidence type="ECO:0000256" key="4">
    <source>
        <dbReference type="PIRSR" id="PIRSR001369-1"/>
    </source>
</evidence>
<dbReference type="GO" id="GO:0005975">
    <property type="term" value="P:carbohydrate metabolic process"/>
    <property type="evidence" value="ECO:0007669"/>
    <property type="project" value="TreeGrafter"/>
</dbReference>
<dbReference type="InterPro" id="IPR036969">
    <property type="entry name" value="Citrate_synthase_sf"/>
</dbReference>
<dbReference type="EMBL" id="JAAAPX010000078">
    <property type="protein sequence ID" value="KAF4233519.1"/>
    <property type="molecule type" value="Genomic_DNA"/>
</dbReference>
<evidence type="ECO:0000313" key="6">
    <source>
        <dbReference type="EMBL" id="KAF4233519.1"/>
    </source>
</evidence>
<dbReference type="Proteomes" id="UP000653565">
    <property type="component" value="Unassembled WGS sequence"/>
</dbReference>
<dbReference type="InterPro" id="IPR002020">
    <property type="entry name" value="Citrate_synthase"/>
</dbReference>
<proteinExistence type="inferred from homology"/>
<feature type="active site" evidence="4">
    <location>
        <position position="365"/>
    </location>
</feature>
<dbReference type="SUPFAM" id="SSF48256">
    <property type="entry name" value="Citrate synthase"/>
    <property type="match status" value="1"/>
</dbReference>
<dbReference type="InterPro" id="IPR016142">
    <property type="entry name" value="Citrate_synth-like_lrg_a-sub"/>
</dbReference>
<keyword evidence="2 3" id="KW-0808">Transferase</keyword>
<dbReference type="GO" id="GO:0005759">
    <property type="term" value="C:mitochondrial matrix"/>
    <property type="evidence" value="ECO:0007669"/>
    <property type="project" value="TreeGrafter"/>
</dbReference>
<dbReference type="InterPro" id="IPR016143">
    <property type="entry name" value="Citrate_synth-like_sm_a-sub"/>
</dbReference>
<evidence type="ECO:0000256" key="3">
    <source>
        <dbReference type="PIRNR" id="PIRNR001369"/>
    </source>
</evidence>
<dbReference type="Pfam" id="PF00285">
    <property type="entry name" value="Citrate_synt"/>
    <property type="match status" value="1"/>
</dbReference>
<feature type="active site" evidence="4">
    <location>
        <position position="421"/>
    </location>
</feature>
<evidence type="ECO:0000256" key="1">
    <source>
        <dbReference type="ARBA" id="ARBA00010566"/>
    </source>
</evidence>
<dbReference type="PRINTS" id="PR00143">
    <property type="entry name" value="CITRTSNTHASE"/>
</dbReference>
<protein>
    <recommendedName>
        <fullName evidence="3 5">Citrate synthase</fullName>
    </recommendedName>
</protein>
<name>A0A8H4H2F2_9EURO</name>
<comment type="caution">
    <text evidence="6">The sequence shown here is derived from an EMBL/GenBank/DDBJ whole genome shotgun (WGS) entry which is preliminary data.</text>
</comment>
<dbReference type="PANTHER" id="PTHR11739">
    <property type="entry name" value="CITRATE SYNTHASE"/>
    <property type="match status" value="1"/>
</dbReference>
<evidence type="ECO:0000256" key="2">
    <source>
        <dbReference type="ARBA" id="ARBA00022679"/>
    </source>
</evidence>
<comment type="similarity">
    <text evidence="1 3 5">Belongs to the citrate synthase family.</text>
</comment>
<reference evidence="6" key="2">
    <citation type="submission" date="2020-04" db="EMBL/GenBank/DDBJ databases">
        <authorList>
            <person name="Santos R.A.C."/>
            <person name="Steenwyk J.L."/>
            <person name="Rivero-Menendez O."/>
            <person name="Mead M.E."/>
            <person name="Silva L.P."/>
            <person name="Bastos R.W."/>
            <person name="Alastruey-Izquierdo A."/>
            <person name="Goldman G.H."/>
            <person name="Rokas A."/>
        </authorList>
    </citation>
    <scope>NUCLEOTIDE SEQUENCE</scope>
    <source>
        <strain evidence="6">CNM-CM6805</strain>
    </source>
</reference>
<dbReference type="InterPro" id="IPR024176">
    <property type="entry name" value="Citrate_synthase_bac-typ"/>
</dbReference>
<gene>
    <name evidence="6" type="ORF">CNMCM6805_009176</name>
</gene>
<keyword evidence="7" id="KW-1185">Reference proteome</keyword>
<dbReference type="GO" id="GO:0046912">
    <property type="term" value="F:acyltransferase activity, acyl groups converted into alkyl on transfer"/>
    <property type="evidence" value="ECO:0007669"/>
    <property type="project" value="InterPro"/>
</dbReference>
<organism evidence="6 7">
    <name type="scientific">Aspergillus fumigatiaffinis</name>
    <dbReference type="NCBI Taxonomy" id="340414"/>
    <lineage>
        <taxon>Eukaryota</taxon>
        <taxon>Fungi</taxon>
        <taxon>Dikarya</taxon>
        <taxon>Ascomycota</taxon>
        <taxon>Pezizomycotina</taxon>
        <taxon>Eurotiomycetes</taxon>
        <taxon>Eurotiomycetidae</taxon>
        <taxon>Eurotiales</taxon>
        <taxon>Aspergillaceae</taxon>
        <taxon>Aspergillus</taxon>
        <taxon>Aspergillus subgen. Fumigati</taxon>
    </lineage>
</organism>
<dbReference type="AlphaFoldDB" id="A0A8H4H2F2"/>
<dbReference type="InterPro" id="IPR019810">
    <property type="entry name" value="Citrate_synthase_AS"/>
</dbReference>
<dbReference type="PANTHER" id="PTHR11739:SF4">
    <property type="entry name" value="CITRATE SYNTHASE, PEROXISOMAL"/>
    <property type="match status" value="1"/>
</dbReference>
<dbReference type="PIRSF" id="PIRSF001369">
    <property type="entry name" value="Citrate_synth"/>
    <property type="match status" value="1"/>
</dbReference>
<evidence type="ECO:0000313" key="7">
    <source>
        <dbReference type="Proteomes" id="UP000653565"/>
    </source>
</evidence>
<reference evidence="6" key="1">
    <citation type="journal article" date="2020" name="bioRxiv">
        <title>Genomic and phenotypic heterogeneity of clinical isolates of the human pathogens Aspergillus fumigatus, Aspergillus lentulus and Aspergillus fumigatiaffinis.</title>
        <authorList>
            <person name="dos Santos R.A.C."/>
            <person name="Steenwyk J.L."/>
            <person name="Rivero-Menendez O."/>
            <person name="Mead M.E."/>
            <person name="Silva L.P."/>
            <person name="Bastos R.W."/>
            <person name="Alastruey-Izquierdo A."/>
            <person name="Goldman G.H."/>
            <person name="Rokas A."/>
        </authorList>
    </citation>
    <scope>NUCLEOTIDE SEQUENCE</scope>
    <source>
        <strain evidence="6">CNM-CM6805</strain>
    </source>
</reference>
<dbReference type="Gene3D" id="1.10.580.10">
    <property type="entry name" value="Citrate Synthase, domain 1"/>
    <property type="match status" value="1"/>
</dbReference>
<accession>A0A8H4H2F2</accession>
<evidence type="ECO:0000256" key="5">
    <source>
        <dbReference type="RuleBase" id="RU000441"/>
    </source>
</evidence>